<dbReference type="AlphaFoldDB" id="A0A6L7I2E5"/>
<dbReference type="InterPro" id="IPR032370">
    <property type="entry name" value="FlgT_N"/>
</dbReference>
<dbReference type="InterPro" id="IPR038165">
    <property type="entry name" value="FlgT_C_sf"/>
</dbReference>
<gene>
    <name evidence="5" type="ORF">GNT65_12490</name>
</gene>
<evidence type="ECO:0000259" key="3">
    <source>
        <dbReference type="Pfam" id="PF16539"/>
    </source>
</evidence>
<dbReference type="Proteomes" id="UP000474778">
    <property type="component" value="Unassembled WGS sequence"/>
</dbReference>
<protein>
    <submittedName>
        <fullName evidence="5">Flagellar biosynthesis protein FlgT</fullName>
    </submittedName>
</protein>
<accession>A0A6L7I2E5</accession>
<dbReference type="InterPro" id="IPR032388">
    <property type="entry name" value="FlgT_C"/>
</dbReference>
<dbReference type="Gene3D" id="3.40.50.10610">
    <property type="entry name" value="ABC-type transport auxiliary lipoprotein component"/>
    <property type="match status" value="1"/>
</dbReference>
<sequence length="386" mass="43093">MKRIQLLLLLLATFNTQVMAQWLEAKGEAKIINGNITQAREDAIAQALSYVTLQSGGQFTSLQQTQNGQLTQTQFTLTQQAKAGRVELISERIQGDTLSVNLRVDVLQNAKVQSCGASQLKAAILVPQAQVADRSQLRYGNLGNFEKALSEKLGSIITREGKASFAHVHANERLDIEQSLIDIRGYRLPSWLSEITDSQYILLPEIIDISTEPVESSMFGLWDSYPQRQFQLRLSLYHGISGEQIWSEYYDAPAPWEFERQATVPAQSNRFWASSYGKNIEMLLNQASEDIDKVLDCRPLLGQVVSRVDNRVIINLGRNHGVKVGDKFQLVLQRNLPDRLDNMRAVASESRAKITIDQVTQESATALLQGANGAINIQINDIAIKI</sequence>
<feature type="domain" description="Flagellar assembly protein T N-terminal" evidence="4">
    <location>
        <begin position="21"/>
        <end position="107"/>
    </location>
</feature>
<evidence type="ECO:0000259" key="2">
    <source>
        <dbReference type="Pfam" id="PF16538"/>
    </source>
</evidence>
<dbReference type="InterPro" id="IPR038180">
    <property type="entry name" value="FlgT_N_sf"/>
</dbReference>
<evidence type="ECO:0000313" key="6">
    <source>
        <dbReference type="Proteomes" id="UP000474778"/>
    </source>
</evidence>
<dbReference type="Pfam" id="PF16539">
    <property type="entry name" value="FlgT_M"/>
    <property type="match status" value="1"/>
</dbReference>
<dbReference type="EMBL" id="WRPA01000010">
    <property type="protein sequence ID" value="MXR69481.1"/>
    <property type="molecule type" value="Genomic_DNA"/>
</dbReference>
<dbReference type="Pfam" id="PF16548">
    <property type="entry name" value="FlgT_N"/>
    <property type="match status" value="1"/>
</dbReference>
<proteinExistence type="predicted"/>
<dbReference type="Gene3D" id="2.40.10.410">
    <property type="entry name" value="FlgT, C-terminal domain"/>
    <property type="match status" value="1"/>
</dbReference>
<keyword evidence="5" id="KW-0966">Cell projection</keyword>
<evidence type="ECO:0000259" key="4">
    <source>
        <dbReference type="Pfam" id="PF16548"/>
    </source>
</evidence>
<dbReference type="InterPro" id="IPR032386">
    <property type="entry name" value="FlgT_M"/>
</dbReference>
<feature type="chain" id="PRO_5026971667" evidence="1">
    <location>
        <begin position="21"/>
        <end position="386"/>
    </location>
</feature>
<keyword evidence="1" id="KW-0732">Signal</keyword>
<feature type="domain" description="Flagellar assembly protein T C-terminal" evidence="2">
    <location>
        <begin position="309"/>
        <end position="385"/>
    </location>
</feature>
<name>A0A6L7I2E5_9GAMM</name>
<organism evidence="5 6">
    <name type="scientific">Shewanella insulae</name>
    <dbReference type="NCBI Taxonomy" id="2681496"/>
    <lineage>
        <taxon>Bacteria</taxon>
        <taxon>Pseudomonadati</taxon>
        <taxon>Pseudomonadota</taxon>
        <taxon>Gammaproteobacteria</taxon>
        <taxon>Alteromonadales</taxon>
        <taxon>Shewanellaceae</taxon>
        <taxon>Shewanella</taxon>
    </lineage>
</organism>
<evidence type="ECO:0000256" key="1">
    <source>
        <dbReference type="SAM" id="SignalP"/>
    </source>
</evidence>
<feature type="domain" description="Flagellar assembly protein T middle" evidence="3">
    <location>
        <begin position="114"/>
        <end position="264"/>
    </location>
</feature>
<dbReference type="Gene3D" id="3.30.1660.40">
    <property type="entry name" value="FlgT, N-terminal domain"/>
    <property type="match status" value="1"/>
</dbReference>
<keyword evidence="6" id="KW-1185">Reference proteome</keyword>
<dbReference type="RefSeq" id="WP_160796643.1">
    <property type="nucleotide sequence ID" value="NZ_WRPA01000010.1"/>
</dbReference>
<keyword evidence="5" id="KW-0969">Cilium</keyword>
<feature type="signal peptide" evidence="1">
    <location>
        <begin position="1"/>
        <end position="20"/>
    </location>
</feature>
<reference evidence="5 6" key="1">
    <citation type="submission" date="2019-12" db="EMBL/GenBank/DDBJ databases">
        <title>Shewanella insulae sp. nov., isolated from a tidal flat.</title>
        <authorList>
            <person name="Yoon J.-H."/>
        </authorList>
    </citation>
    <scope>NUCLEOTIDE SEQUENCE [LARGE SCALE GENOMIC DNA]</scope>
    <source>
        <strain evidence="5 6">JBTF-M18</strain>
    </source>
</reference>
<evidence type="ECO:0000313" key="5">
    <source>
        <dbReference type="EMBL" id="MXR69481.1"/>
    </source>
</evidence>
<keyword evidence="5" id="KW-0282">Flagellum</keyword>
<comment type="caution">
    <text evidence="5">The sequence shown here is derived from an EMBL/GenBank/DDBJ whole genome shotgun (WGS) entry which is preliminary data.</text>
</comment>
<dbReference type="Pfam" id="PF16538">
    <property type="entry name" value="FlgT_C"/>
    <property type="match status" value="1"/>
</dbReference>